<feature type="transmembrane region" description="Helical" evidence="9">
    <location>
        <begin position="86"/>
        <end position="108"/>
    </location>
</feature>
<dbReference type="InterPro" id="IPR007387">
    <property type="entry name" value="TRAP_DctQ"/>
</dbReference>
<dbReference type="PROSITE" id="PS51257">
    <property type="entry name" value="PROKAR_LIPOPROTEIN"/>
    <property type="match status" value="1"/>
</dbReference>
<feature type="transmembrane region" description="Helical" evidence="9">
    <location>
        <begin position="128"/>
        <end position="149"/>
    </location>
</feature>
<evidence type="ECO:0000256" key="1">
    <source>
        <dbReference type="ARBA" id="ARBA00004429"/>
    </source>
</evidence>
<evidence type="ECO:0000256" key="3">
    <source>
        <dbReference type="ARBA" id="ARBA00022475"/>
    </source>
</evidence>
<evidence type="ECO:0000259" key="10">
    <source>
        <dbReference type="Pfam" id="PF04290"/>
    </source>
</evidence>
<keyword evidence="12" id="KW-1185">Reference proteome</keyword>
<keyword evidence="5 9" id="KW-0812">Transmembrane</keyword>
<accession>A0A0Q2RV05</accession>
<keyword evidence="2 9" id="KW-0813">Transport</keyword>
<comment type="function">
    <text evidence="9">Part of the tripartite ATP-independent periplasmic (TRAP) transport system.</text>
</comment>
<dbReference type="InParanoid" id="A0A0Q2RV05"/>
<dbReference type="FunCoup" id="A0A0Q2RV05">
    <property type="interactions" value="113"/>
</dbReference>
<gene>
    <name evidence="11" type="ORF">AMR76_01060</name>
</gene>
<evidence type="ECO:0000256" key="7">
    <source>
        <dbReference type="ARBA" id="ARBA00023136"/>
    </source>
</evidence>
<sequence length="177" mass="20183">MRNIRLWLDRTIEVFGCGLMIVMVLVACWQVISRYIFNAPSTFSEEFLRFALVWLSLIGLAYVSGKREHIALTLFLDKCPPQLRSSWHIIIQVVFILFSIYVLIIGGWKVSSNAMQQISPVLQLPMGKVYYALPIAGVLTIVYSVLNIIDLVRKPQHSHAHDEHHDLNQELAGGQHD</sequence>
<dbReference type="PANTHER" id="PTHR35011:SF2">
    <property type="entry name" value="2,3-DIKETO-L-GULONATE TRAP TRANSPORTER SMALL PERMEASE PROTEIN YIAM"/>
    <property type="match status" value="1"/>
</dbReference>
<reference evidence="11 12" key="1">
    <citation type="submission" date="2015-08" db="EMBL/GenBank/DDBJ databases">
        <title>Antibacterial properties of a collection of Vibrionaceae strains.</title>
        <authorList>
            <person name="Giubergia S."/>
        </authorList>
    </citation>
    <scope>NUCLEOTIDE SEQUENCE [LARGE SCALE GENOMIC DNA]</scope>
    <source>
        <strain evidence="11 12">S0821</strain>
    </source>
</reference>
<evidence type="ECO:0000256" key="2">
    <source>
        <dbReference type="ARBA" id="ARBA00022448"/>
    </source>
</evidence>
<evidence type="ECO:0000256" key="8">
    <source>
        <dbReference type="ARBA" id="ARBA00038436"/>
    </source>
</evidence>
<keyword evidence="3" id="KW-1003">Cell membrane</keyword>
<dbReference type="Proteomes" id="UP000051221">
    <property type="component" value="Unassembled WGS sequence"/>
</dbReference>
<dbReference type="AlphaFoldDB" id="A0A0Q2RV05"/>
<dbReference type="Pfam" id="PF04290">
    <property type="entry name" value="DctQ"/>
    <property type="match status" value="1"/>
</dbReference>
<feature type="transmembrane region" description="Helical" evidence="9">
    <location>
        <begin position="47"/>
        <end position="65"/>
    </location>
</feature>
<organism evidence="11 12">
    <name type="scientific">Vibrio furnissii</name>
    <dbReference type="NCBI Taxonomy" id="29494"/>
    <lineage>
        <taxon>Bacteria</taxon>
        <taxon>Pseudomonadati</taxon>
        <taxon>Pseudomonadota</taxon>
        <taxon>Gammaproteobacteria</taxon>
        <taxon>Vibrionales</taxon>
        <taxon>Vibrionaceae</taxon>
        <taxon>Vibrio</taxon>
    </lineage>
</organism>
<feature type="transmembrane region" description="Helical" evidence="9">
    <location>
        <begin position="12"/>
        <end position="32"/>
    </location>
</feature>
<keyword evidence="4 9" id="KW-0997">Cell inner membrane</keyword>
<proteinExistence type="inferred from homology"/>
<dbReference type="RefSeq" id="WP_014258034.1">
    <property type="nucleotide sequence ID" value="NZ_CAWQRI010000075.1"/>
</dbReference>
<evidence type="ECO:0000313" key="11">
    <source>
        <dbReference type="EMBL" id="KQH87910.1"/>
    </source>
</evidence>
<dbReference type="OMA" id="RFLFIWV"/>
<name>A0A0Q2RV05_VIBFU</name>
<comment type="subcellular location">
    <subcellularLocation>
        <location evidence="1 9">Cell inner membrane</location>
        <topology evidence="1 9">Multi-pass membrane protein</topology>
    </subcellularLocation>
</comment>
<dbReference type="GO" id="GO:0015740">
    <property type="term" value="P:C4-dicarboxylate transport"/>
    <property type="evidence" value="ECO:0007669"/>
    <property type="project" value="TreeGrafter"/>
</dbReference>
<keyword evidence="6 9" id="KW-1133">Transmembrane helix</keyword>
<dbReference type="GO" id="GO:0005886">
    <property type="term" value="C:plasma membrane"/>
    <property type="evidence" value="ECO:0007669"/>
    <property type="project" value="UniProtKB-SubCell"/>
</dbReference>
<comment type="caution">
    <text evidence="11">The sequence shown here is derived from an EMBL/GenBank/DDBJ whole genome shotgun (WGS) entry which is preliminary data.</text>
</comment>
<evidence type="ECO:0000256" key="6">
    <source>
        <dbReference type="ARBA" id="ARBA00022989"/>
    </source>
</evidence>
<evidence type="ECO:0000256" key="5">
    <source>
        <dbReference type="ARBA" id="ARBA00022692"/>
    </source>
</evidence>
<dbReference type="EMBL" id="LKHS01000001">
    <property type="protein sequence ID" value="KQH87910.1"/>
    <property type="molecule type" value="Genomic_DNA"/>
</dbReference>
<protein>
    <recommendedName>
        <fullName evidence="9">TRAP transporter small permease protein</fullName>
    </recommendedName>
</protein>
<comment type="similarity">
    <text evidence="8 9">Belongs to the TRAP transporter small permease family.</text>
</comment>
<feature type="domain" description="Tripartite ATP-independent periplasmic transporters DctQ component" evidence="10">
    <location>
        <begin position="23"/>
        <end position="153"/>
    </location>
</feature>
<evidence type="ECO:0000256" key="4">
    <source>
        <dbReference type="ARBA" id="ARBA00022519"/>
    </source>
</evidence>
<keyword evidence="7 9" id="KW-0472">Membrane</keyword>
<dbReference type="InterPro" id="IPR055348">
    <property type="entry name" value="DctQ"/>
</dbReference>
<dbReference type="GO" id="GO:0022857">
    <property type="term" value="F:transmembrane transporter activity"/>
    <property type="evidence" value="ECO:0007669"/>
    <property type="project" value="UniProtKB-UniRule"/>
</dbReference>
<evidence type="ECO:0000313" key="12">
    <source>
        <dbReference type="Proteomes" id="UP000051221"/>
    </source>
</evidence>
<evidence type="ECO:0000256" key="9">
    <source>
        <dbReference type="RuleBase" id="RU369079"/>
    </source>
</evidence>
<dbReference type="PANTHER" id="PTHR35011">
    <property type="entry name" value="2,3-DIKETO-L-GULONATE TRAP TRANSPORTER SMALL PERMEASE PROTEIN YIAM"/>
    <property type="match status" value="1"/>
</dbReference>
<comment type="subunit">
    <text evidence="9">The complex comprises the extracytoplasmic solute receptor protein and the two transmembrane proteins.</text>
</comment>